<comment type="caution">
    <text evidence="1">The sequence shown here is derived from an EMBL/GenBank/DDBJ whole genome shotgun (WGS) entry which is preliminary data.</text>
</comment>
<gene>
    <name evidence="1" type="ORF">L9F63_002864</name>
</gene>
<keyword evidence="2" id="KW-1185">Reference proteome</keyword>
<proteinExistence type="predicted"/>
<feature type="non-terminal residue" evidence="1">
    <location>
        <position position="1"/>
    </location>
</feature>
<reference evidence="1" key="2">
    <citation type="submission" date="2023-05" db="EMBL/GenBank/DDBJ databases">
        <authorList>
            <person name="Fouks B."/>
        </authorList>
    </citation>
    <scope>NUCLEOTIDE SEQUENCE</scope>
    <source>
        <strain evidence="1">Stay&amp;Tobe</strain>
        <tissue evidence="1">Testes</tissue>
    </source>
</reference>
<accession>A0AAD7ZSH7</accession>
<protein>
    <submittedName>
        <fullName evidence="1">Uncharacterized protein</fullName>
    </submittedName>
</protein>
<dbReference type="Proteomes" id="UP001233999">
    <property type="component" value="Unassembled WGS sequence"/>
</dbReference>
<dbReference type="AlphaFoldDB" id="A0AAD7ZSH7"/>
<reference evidence="1" key="1">
    <citation type="journal article" date="2023" name="IScience">
        <title>Live-bearing cockroach genome reveals convergent evolutionary mechanisms linked to viviparity in insects and beyond.</title>
        <authorList>
            <person name="Fouks B."/>
            <person name="Harrison M.C."/>
            <person name="Mikhailova A.A."/>
            <person name="Marchal E."/>
            <person name="English S."/>
            <person name="Carruthers M."/>
            <person name="Jennings E.C."/>
            <person name="Chiamaka E.L."/>
            <person name="Frigard R.A."/>
            <person name="Pippel M."/>
            <person name="Attardo G.M."/>
            <person name="Benoit J.B."/>
            <person name="Bornberg-Bauer E."/>
            <person name="Tobe S.S."/>
        </authorList>
    </citation>
    <scope>NUCLEOTIDE SEQUENCE</scope>
    <source>
        <strain evidence="1">Stay&amp;Tobe</strain>
    </source>
</reference>
<sequence>FKICYEGKSSFSEHLVSGLSDSIRGSCVSLRIVAFNETSTWTHRVKLESFIIVPEVDT</sequence>
<feature type="non-terminal residue" evidence="1">
    <location>
        <position position="58"/>
    </location>
</feature>
<organism evidence="1 2">
    <name type="scientific">Diploptera punctata</name>
    <name type="common">Pacific beetle cockroach</name>
    <dbReference type="NCBI Taxonomy" id="6984"/>
    <lineage>
        <taxon>Eukaryota</taxon>
        <taxon>Metazoa</taxon>
        <taxon>Ecdysozoa</taxon>
        <taxon>Arthropoda</taxon>
        <taxon>Hexapoda</taxon>
        <taxon>Insecta</taxon>
        <taxon>Pterygota</taxon>
        <taxon>Neoptera</taxon>
        <taxon>Polyneoptera</taxon>
        <taxon>Dictyoptera</taxon>
        <taxon>Blattodea</taxon>
        <taxon>Blaberoidea</taxon>
        <taxon>Blaberidae</taxon>
        <taxon>Diplopterinae</taxon>
        <taxon>Diploptera</taxon>
    </lineage>
</organism>
<name>A0AAD7ZSH7_DIPPU</name>
<dbReference type="EMBL" id="JASPKZ010007281">
    <property type="protein sequence ID" value="KAJ9585347.1"/>
    <property type="molecule type" value="Genomic_DNA"/>
</dbReference>
<evidence type="ECO:0000313" key="1">
    <source>
        <dbReference type="EMBL" id="KAJ9585347.1"/>
    </source>
</evidence>
<evidence type="ECO:0000313" key="2">
    <source>
        <dbReference type="Proteomes" id="UP001233999"/>
    </source>
</evidence>